<gene>
    <name evidence="5" type="ORF">C5B42_00660</name>
</gene>
<evidence type="ECO:0000256" key="2">
    <source>
        <dbReference type="ARBA" id="ARBA00022670"/>
    </source>
</evidence>
<evidence type="ECO:0000256" key="4">
    <source>
        <dbReference type="ARBA" id="ARBA00023049"/>
    </source>
</evidence>
<dbReference type="SMART" id="SM01154">
    <property type="entry name" value="DUF1704"/>
    <property type="match status" value="1"/>
</dbReference>
<keyword evidence="3" id="KW-0378">Hydrolase</keyword>
<proteinExistence type="predicted"/>
<accession>A0A317JQC9</accession>
<dbReference type="InterPro" id="IPR012548">
    <property type="entry name" value="MATCAP"/>
</dbReference>
<protein>
    <recommendedName>
        <fullName evidence="7">DUF1704 domain-containing protein</fullName>
    </recommendedName>
</protein>
<keyword evidence="4" id="KW-0482">Metalloprotease</keyword>
<evidence type="ECO:0008006" key="7">
    <source>
        <dbReference type="Google" id="ProtNLM"/>
    </source>
</evidence>
<evidence type="ECO:0000313" key="6">
    <source>
        <dbReference type="Proteomes" id="UP000246104"/>
    </source>
</evidence>
<dbReference type="GO" id="GO:0006508">
    <property type="term" value="P:proteolysis"/>
    <property type="evidence" value="ECO:0007669"/>
    <property type="project" value="UniProtKB-KW"/>
</dbReference>
<organism evidence="5 6">
    <name type="scientific">Candidatus Cerribacteria bacterium 'Amazon FNV 2010 28 9'</name>
    <dbReference type="NCBI Taxonomy" id="2081795"/>
    <lineage>
        <taxon>Bacteria</taxon>
        <taxon>Candidatus Cerribacteria</taxon>
    </lineage>
</organism>
<dbReference type="PANTHER" id="PTHR31817:SF0">
    <property type="entry name" value="CHROMOSOME UNDETERMINED SCAFFOLD_67, WHOLE GENOME SHOTGUN SEQUENCE"/>
    <property type="match status" value="1"/>
</dbReference>
<sequence>MTNRFMTLIQKINPINKESEKKKFFFDPLYNPQFQYATSVLHEELHYYTPISSDYLPIAHKILDFITKTYGSHDAYIEKTHEPILTREEVEKIVRDYLSKEHIEKMITMKFSTDAVARTSMVGNTLTIRLPVSYNESGLMGMLNHDVGTHFFRTLNERKQPWYGQREKFHIHPYLLTEEGLAVLHAFLPKSHTLFRRQAIYYIAVHYANEHSFVETNEMLKKYVSDKEDRWKFCLRAKRGIKDTSQPGAFSKDQTYFAGAVKVWRWLKKHDFDTKELFVGKISIDDVDTLKSMWNTQGLVFPTFLTENTHHYKEKLLKIGKENFFEKSV</sequence>
<name>A0A317JQC9_9BACT</name>
<comment type="caution">
    <text evidence="5">The sequence shown here is derived from an EMBL/GenBank/DDBJ whole genome shotgun (WGS) entry which is preliminary data.</text>
</comment>
<dbReference type="Pfam" id="PF08014">
    <property type="entry name" value="MATCAP"/>
    <property type="match status" value="1"/>
</dbReference>
<keyword evidence="2" id="KW-0645">Protease</keyword>
<reference evidence="5 6" key="1">
    <citation type="submission" date="2018-02" db="EMBL/GenBank/DDBJ databases">
        <title>Genomic Reconstructions from Amazon Rainforest and Pasture Soil Reveal Novel Insights into the Physiology of Candidate Phyla in Tropical Sites.</title>
        <authorList>
            <person name="Kroeger M.E."/>
            <person name="Delmont T."/>
            <person name="Eren A.M."/>
            <person name="Guo J."/>
            <person name="Meyer K.M."/>
            <person name="Khan K."/>
            <person name="Rodrigues J.L.M."/>
            <person name="Bohannan B.J.M."/>
            <person name="Tringe S."/>
            <person name="Borges C.D."/>
            <person name="Tiedje J."/>
            <person name="Tsai S.M."/>
            <person name="Nusslein K."/>
        </authorList>
    </citation>
    <scope>NUCLEOTIDE SEQUENCE [LARGE SCALE GENOMIC DNA]</scope>
    <source>
        <strain evidence="5">Amazon FNV 2010 28 9</strain>
    </source>
</reference>
<dbReference type="PANTHER" id="PTHR31817">
    <property type="match status" value="1"/>
</dbReference>
<dbReference type="Proteomes" id="UP000246104">
    <property type="component" value="Unassembled WGS sequence"/>
</dbReference>
<dbReference type="GO" id="GO:0008237">
    <property type="term" value="F:metallopeptidase activity"/>
    <property type="evidence" value="ECO:0007669"/>
    <property type="project" value="UniProtKB-KW"/>
</dbReference>
<dbReference type="AlphaFoldDB" id="A0A317JQC9"/>
<evidence type="ECO:0000313" key="5">
    <source>
        <dbReference type="EMBL" id="PWU24108.1"/>
    </source>
</evidence>
<comment type="cofactor">
    <cofactor evidence="1">
        <name>Zn(2+)</name>
        <dbReference type="ChEBI" id="CHEBI:29105"/>
    </cofactor>
</comment>
<dbReference type="EMBL" id="PSRQ01000012">
    <property type="protein sequence ID" value="PWU24108.1"/>
    <property type="molecule type" value="Genomic_DNA"/>
</dbReference>
<evidence type="ECO:0000256" key="1">
    <source>
        <dbReference type="ARBA" id="ARBA00001947"/>
    </source>
</evidence>
<evidence type="ECO:0000256" key="3">
    <source>
        <dbReference type="ARBA" id="ARBA00022801"/>
    </source>
</evidence>